<organism evidence="1 2">
    <name type="scientific">Mycoplasma anserisalpingitidis</name>
    <dbReference type="NCBI Taxonomy" id="519450"/>
    <lineage>
        <taxon>Bacteria</taxon>
        <taxon>Bacillati</taxon>
        <taxon>Mycoplasmatota</taxon>
        <taxon>Mollicutes</taxon>
        <taxon>Mycoplasmataceae</taxon>
        <taxon>Mycoplasma</taxon>
    </lineage>
</organism>
<dbReference type="Proteomes" id="UP000318927">
    <property type="component" value="Chromosome"/>
</dbReference>
<sequence>MKTNKLDQFYTNPLISDNLVSVAKSLLPSFFFSSTKFIEPSAGTGNFLISLMKQGINSENLIAYDIEPKHPLCKNADYLKTTNFTVKYC</sequence>
<dbReference type="InterPro" id="IPR029063">
    <property type="entry name" value="SAM-dependent_MTases_sf"/>
</dbReference>
<evidence type="ECO:0008006" key="3">
    <source>
        <dbReference type="Google" id="ProtNLM"/>
    </source>
</evidence>
<evidence type="ECO:0000313" key="1">
    <source>
        <dbReference type="EMBL" id="QDY87195.1"/>
    </source>
</evidence>
<gene>
    <name evidence="1" type="ORF">FRW55_03485</name>
</gene>
<dbReference type="Gene3D" id="3.40.50.150">
    <property type="entry name" value="Vaccinia Virus protein VP39"/>
    <property type="match status" value="1"/>
</dbReference>
<dbReference type="OrthoDB" id="95666at2"/>
<name>A0A5B8K2T8_9MOLU</name>
<protein>
    <recommendedName>
        <fullName evidence="3">Class I SAM-dependent methyltransferase</fullName>
    </recommendedName>
</protein>
<keyword evidence="2" id="KW-1185">Reference proteome</keyword>
<dbReference type="AlphaFoldDB" id="A0A5B8K2T8"/>
<evidence type="ECO:0000313" key="2">
    <source>
        <dbReference type="Proteomes" id="UP000318927"/>
    </source>
</evidence>
<dbReference type="RefSeq" id="WP_146368741.1">
    <property type="nucleotide sequence ID" value="NZ_CP042295.1"/>
</dbReference>
<proteinExistence type="predicted"/>
<dbReference type="SUPFAM" id="SSF53335">
    <property type="entry name" value="S-adenosyl-L-methionine-dependent methyltransferases"/>
    <property type="match status" value="1"/>
</dbReference>
<dbReference type="KEGG" id="mans:FRW55_03485"/>
<dbReference type="EMBL" id="CP042295">
    <property type="protein sequence ID" value="QDY87195.1"/>
    <property type="molecule type" value="Genomic_DNA"/>
</dbReference>
<reference evidence="1 2" key="1">
    <citation type="journal article" date="2019" name="Microbiol. Resour. Announc.">
        <title>Complete Genome Sequences of Three Mycoplasma anserisalpingitis (Mycoplasma sp. 1220) Strains.</title>
        <authorList>
            <person name="Grozner D."/>
            <person name="Forro B."/>
            <person name="Kovacs A.B."/>
            <person name="Marton S."/>
            <person name="Banyai K."/>
            <person name="Kreizinger Z."/>
            <person name="Sulyok K.M."/>
            <person name="Gyuranecz M."/>
        </authorList>
    </citation>
    <scope>NUCLEOTIDE SEQUENCE [LARGE SCALE GENOMIC DNA]</scope>
    <source>
        <strain evidence="1 2">ATCC:BAA-2147</strain>
    </source>
</reference>
<accession>A0A5B8K2T8</accession>